<reference evidence="1" key="1">
    <citation type="submission" date="2020-04" db="EMBL/GenBank/DDBJ databases">
        <authorList>
            <person name="Alioto T."/>
            <person name="Alioto T."/>
            <person name="Gomez Garrido J."/>
        </authorList>
    </citation>
    <scope>NUCLEOTIDE SEQUENCE</scope>
    <source>
        <strain evidence="1">A484AB</strain>
    </source>
</reference>
<dbReference type="OrthoDB" id="6114255at2759"/>
<dbReference type="InterPro" id="IPR026960">
    <property type="entry name" value="RVT-Znf"/>
</dbReference>
<feature type="non-terminal residue" evidence="1">
    <location>
        <position position="360"/>
    </location>
</feature>
<dbReference type="EMBL" id="CACRXK020010408">
    <property type="protein sequence ID" value="CAB4019330.1"/>
    <property type="molecule type" value="Genomic_DNA"/>
</dbReference>
<protein>
    <submittedName>
        <fullName evidence="1">Uncharacterized protein</fullName>
    </submittedName>
</protein>
<proteinExistence type="predicted"/>
<dbReference type="Proteomes" id="UP001152795">
    <property type="component" value="Unassembled WGS sequence"/>
</dbReference>
<gene>
    <name evidence="1" type="ORF">PACLA_8A061855</name>
</gene>
<comment type="caution">
    <text evidence="1">The sequence shown here is derived from an EMBL/GenBank/DDBJ whole genome shotgun (WGS) entry which is preliminary data.</text>
</comment>
<evidence type="ECO:0000313" key="1">
    <source>
        <dbReference type="EMBL" id="CAB4019330.1"/>
    </source>
</evidence>
<name>A0A7D9F0J0_PARCT</name>
<accession>A0A7D9F0J0</accession>
<evidence type="ECO:0000313" key="2">
    <source>
        <dbReference type="Proteomes" id="UP001152795"/>
    </source>
</evidence>
<sequence>MAAFSGGERFPHLEVSSIEELRNNAKSTNTKRSTIFWLGVFKSWAKERGFSEAIETYEAFDLDKILEKFYGEVRNKDGGEYEQKMLNNNNFNNCQVTIRNALKSSPNESIIHLWKSTTNHTNIQYDQYSSTKEVIKSFRDDQVDKLTSQLTYQGSFFTSVSRFSLTQLNTIWPACQSKLPKNIFNFTIRYINNSLPTRRNLQRWGLSSSSECSFCINPESLLHVVAGCSSYLDRFTWRHDSILNFIANNLPSEHIQTIYADLSSFSNPSTITGDDYRSDLLILTKDNCLYILELTVGYETNLRNNVNRKYSKYKDMIMEQKKNYHAVNFINLSISALGVFDKESSGFIDMLEHFNLDKAH</sequence>
<organism evidence="1 2">
    <name type="scientific">Paramuricea clavata</name>
    <name type="common">Red gorgonian</name>
    <name type="synonym">Violescent sea-whip</name>
    <dbReference type="NCBI Taxonomy" id="317549"/>
    <lineage>
        <taxon>Eukaryota</taxon>
        <taxon>Metazoa</taxon>
        <taxon>Cnidaria</taxon>
        <taxon>Anthozoa</taxon>
        <taxon>Octocorallia</taxon>
        <taxon>Malacalcyonacea</taxon>
        <taxon>Plexauridae</taxon>
        <taxon>Paramuricea</taxon>
    </lineage>
</organism>
<keyword evidence="2" id="KW-1185">Reference proteome</keyword>
<dbReference type="AlphaFoldDB" id="A0A7D9F0J0"/>
<dbReference type="Pfam" id="PF13966">
    <property type="entry name" value="zf-RVT"/>
    <property type="match status" value="1"/>
</dbReference>